<evidence type="ECO:0000313" key="9">
    <source>
        <dbReference type="Proteomes" id="UP000663853"/>
    </source>
</evidence>
<dbReference type="Pfam" id="PF13640">
    <property type="entry name" value="2OG-FeII_Oxy_3"/>
    <property type="match status" value="1"/>
</dbReference>
<evidence type="ECO:0000256" key="1">
    <source>
        <dbReference type="ARBA" id="ARBA00001961"/>
    </source>
</evidence>
<dbReference type="GO" id="GO:0005783">
    <property type="term" value="C:endoplasmic reticulum"/>
    <property type="evidence" value="ECO:0007669"/>
    <property type="project" value="TreeGrafter"/>
</dbReference>
<reference evidence="8" key="1">
    <citation type="submission" date="2021-01" db="EMBL/GenBank/DDBJ databases">
        <authorList>
            <person name="Kaushik A."/>
        </authorList>
    </citation>
    <scope>NUCLEOTIDE SEQUENCE</scope>
    <source>
        <strain evidence="8">AG6-10EEA</strain>
    </source>
</reference>
<sequence length="274" mass="31283">MPFAQTRSMLQGLLKQEEPLIPEPPQRDPENPDAPPPVVAHRLDFVKLGLPEYKHRFAMVIDNLFTPEDCARYIARVESEKEWEQAAINLTANEQVVDTSYRNSSRILYDTEELAGEIFEKLKPYLEDIEHMDSSPLHRKSRKQSANPPARWVALNERLRFLKYGPGQFFRKHCDGTYATPDGKQISYYTLQLYLNGSAKEIQGGATRFWKTGNAGGCETRKAQPGMPLRKFVDVEPRVGRALIFEQRGLMHSGEDVIKGIKIAVRTDLMFEAC</sequence>
<keyword evidence="4" id="KW-0560">Oxidoreductase</keyword>
<evidence type="ECO:0000256" key="3">
    <source>
        <dbReference type="ARBA" id="ARBA00022964"/>
    </source>
</evidence>
<keyword evidence="3" id="KW-0223">Dioxygenase</keyword>
<dbReference type="AlphaFoldDB" id="A0A8H3BFP1"/>
<evidence type="ECO:0000256" key="6">
    <source>
        <dbReference type="SAM" id="MobiDB-lite"/>
    </source>
</evidence>
<dbReference type="PANTHER" id="PTHR10869">
    <property type="entry name" value="PROLYL 4-HYDROXYLASE ALPHA SUBUNIT"/>
    <property type="match status" value="1"/>
</dbReference>
<proteinExistence type="predicted"/>
<dbReference type="Gene3D" id="2.60.120.620">
    <property type="entry name" value="q2cbj1_9rhob like domain"/>
    <property type="match status" value="1"/>
</dbReference>
<dbReference type="PANTHER" id="PTHR10869:SF241">
    <property type="entry name" value="FE2OG DIOXYGENASE DOMAIN-CONTAINING PROTEIN"/>
    <property type="match status" value="1"/>
</dbReference>
<evidence type="ECO:0000313" key="8">
    <source>
        <dbReference type="EMBL" id="CAE6456608.1"/>
    </source>
</evidence>
<evidence type="ECO:0000256" key="5">
    <source>
        <dbReference type="ARBA" id="ARBA00023004"/>
    </source>
</evidence>
<dbReference type="SMART" id="SM00702">
    <property type="entry name" value="P4Hc"/>
    <property type="match status" value="1"/>
</dbReference>
<dbReference type="GO" id="GO:0004656">
    <property type="term" value="F:procollagen-proline 4-dioxygenase activity"/>
    <property type="evidence" value="ECO:0007669"/>
    <property type="project" value="TreeGrafter"/>
</dbReference>
<protein>
    <recommendedName>
        <fullName evidence="7">Prolyl 4-hydroxylase alpha subunit domain-containing protein</fullName>
    </recommendedName>
</protein>
<evidence type="ECO:0000256" key="4">
    <source>
        <dbReference type="ARBA" id="ARBA00023002"/>
    </source>
</evidence>
<gene>
    <name evidence="8" type="ORF">RDB_LOCUS56191</name>
</gene>
<name>A0A8H3BFP1_9AGAM</name>
<evidence type="ECO:0000259" key="7">
    <source>
        <dbReference type="SMART" id="SM00702"/>
    </source>
</evidence>
<evidence type="ECO:0000256" key="2">
    <source>
        <dbReference type="ARBA" id="ARBA00022723"/>
    </source>
</evidence>
<dbReference type="Proteomes" id="UP000663853">
    <property type="component" value="Unassembled WGS sequence"/>
</dbReference>
<keyword evidence="5" id="KW-0408">Iron</keyword>
<feature type="domain" description="Prolyl 4-hydroxylase alpha subunit" evidence="7">
    <location>
        <begin position="56"/>
        <end position="270"/>
    </location>
</feature>
<dbReference type="InterPro" id="IPR006620">
    <property type="entry name" value="Pro_4_hyd_alph"/>
</dbReference>
<feature type="region of interest" description="Disordered" evidence="6">
    <location>
        <begin position="14"/>
        <end position="36"/>
    </location>
</feature>
<organism evidence="8 9">
    <name type="scientific">Rhizoctonia solani</name>
    <dbReference type="NCBI Taxonomy" id="456999"/>
    <lineage>
        <taxon>Eukaryota</taxon>
        <taxon>Fungi</taxon>
        <taxon>Dikarya</taxon>
        <taxon>Basidiomycota</taxon>
        <taxon>Agaricomycotina</taxon>
        <taxon>Agaricomycetes</taxon>
        <taxon>Cantharellales</taxon>
        <taxon>Ceratobasidiaceae</taxon>
        <taxon>Rhizoctonia</taxon>
    </lineage>
</organism>
<dbReference type="InterPro" id="IPR044862">
    <property type="entry name" value="Pro_4_hyd_alph_FE2OG_OXY"/>
</dbReference>
<dbReference type="InterPro" id="IPR045054">
    <property type="entry name" value="P4HA-like"/>
</dbReference>
<comment type="cofactor">
    <cofactor evidence="1">
        <name>L-ascorbate</name>
        <dbReference type="ChEBI" id="CHEBI:38290"/>
    </cofactor>
</comment>
<comment type="caution">
    <text evidence="8">The sequence shown here is derived from an EMBL/GenBank/DDBJ whole genome shotgun (WGS) entry which is preliminary data.</text>
</comment>
<dbReference type="EMBL" id="CAJMXA010001267">
    <property type="protein sequence ID" value="CAE6456608.1"/>
    <property type="molecule type" value="Genomic_DNA"/>
</dbReference>
<dbReference type="GO" id="GO:0031418">
    <property type="term" value="F:L-ascorbic acid binding"/>
    <property type="evidence" value="ECO:0007669"/>
    <property type="project" value="InterPro"/>
</dbReference>
<dbReference type="GO" id="GO:0005506">
    <property type="term" value="F:iron ion binding"/>
    <property type="evidence" value="ECO:0007669"/>
    <property type="project" value="InterPro"/>
</dbReference>
<keyword evidence="2" id="KW-0479">Metal-binding</keyword>
<accession>A0A8H3BFP1</accession>